<dbReference type="EMBL" id="LXQA010307279">
    <property type="protein sequence ID" value="MCI42656.1"/>
    <property type="molecule type" value="Genomic_DNA"/>
</dbReference>
<name>A0A392S455_9FABA</name>
<evidence type="ECO:0000313" key="2">
    <source>
        <dbReference type="Proteomes" id="UP000265520"/>
    </source>
</evidence>
<evidence type="ECO:0000313" key="1">
    <source>
        <dbReference type="EMBL" id="MCI42656.1"/>
    </source>
</evidence>
<dbReference type="AlphaFoldDB" id="A0A392S455"/>
<keyword evidence="2" id="KW-1185">Reference proteome</keyword>
<dbReference type="Proteomes" id="UP000265520">
    <property type="component" value="Unassembled WGS sequence"/>
</dbReference>
<accession>A0A392S455</accession>
<sequence length="94" mass="9914">HLSCQEHNFKCDADGGDPSSKKCKVGVPGSREVTDIQAGVASPLPPSSTSLSVDFLLAPFSQLSVTPASCSELSVDARSQEFLRSFARITSELS</sequence>
<protein>
    <submittedName>
        <fullName evidence="1">Uncharacterized protein</fullName>
    </submittedName>
</protein>
<feature type="non-terminal residue" evidence="1">
    <location>
        <position position="1"/>
    </location>
</feature>
<organism evidence="1 2">
    <name type="scientific">Trifolium medium</name>
    <dbReference type="NCBI Taxonomy" id="97028"/>
    <lineage>
        <taxon>Eukaryota</taxon>
        <taxon>Viridiplantae</taxon>
        <taxon>Streptophyta</taxon>
        <taxon>Embryophyta</taxon>
        <taxon>Tracheophyta</taxon>
        <taxon>Spermatophyta</taxon>
        <taxon>Magnoliopsida</taxon>
        <taxon>eudicotyledons</taxon>
        <taxon>Gunneridae</taxon>
        <taxon>Pentapetalae</taxon>
        <taxon>rosids</taxon>
        <taxon>fabids</taxon>
        <taxon>Fabales</taxon>
        <taxon>Fabaceae</taxon>
        <taxon>Papilionoideae</taxon>
        <taxon>50 kb inversion clade</taxon>
        <taxon>NPAAA clade</taxon>
        <taxon>Hologalegina</taxon>
        <taxon>IRL clade</taxon>
        <taxon>Trifolieae</taxon>
        <taxon>Trifolium</taxon>
    </lineage>
</organism>
<reference evidence="1 2" key="1">
    <citation type="journal article" date="2018" name="Front. Plant Sci.">
        <title>Red Clover (Trifolium pratense) and Zigzag Clover (T. medium) - A Picture of Genomic Similarities and Differences.</title>
        <authorList>
            <person name="Dluhosova J."/>
            <person name="Istvanek J."/>
            <person name="Nedelnik J."/>
            <person name="Repkova J."/>
        </authorList>
    </citation>
    <scope>NUCLEOTIDE SEQUENCE [LARGE SCALE GENOMIC DNA]</scope>
    <source>
        <strain evidence="2">cv. 10/8</strain>
        <tissue evidence="1">Leaf</tissue>
    </source>
</reference>
<comment type="caution">
    <text evidence="1">The sequence shown here is derived from an EMBL/GenBank/DDBJ whole genome shotgun (WGS) entry which is preliminary data.</text>
</comment>
<proteinExistence type="predicted"/>